<dbReference type="OrthoDB" id="8523210at2"/>
<keyword evidence="3 6" id="KW-0238">DNA-binding</keyword>
<name>A0A4R3VD67_9BURK</name>
<evidence type="ECO:0000256" key="4">
    <source>
        <dbReference type="ARBA" id="ARBA00023163"/>
    </source>
</evidence>
<sequence length="321" mass="36461">MQLDQSQDFSLLRRTSMSLLLCFDSLMDTRSVTLTAARLNKSQPAISRDLARLRALLKDPVFVFIRKRLVPTERALALHRQVREALAGLEHALGEGQPFKASELAGVINIGAAAHIELLLAAPLTLALQKEAPGLTVRFQPVHGDFSPDDLDSASMDLAIGLFQGLPLRFPRQVLFEDERVGVLSSSHPLAKRQRFGLQDLQHVKWLAFSHMYGKQTNFDRALQDSGYNMRFSAYVSNFGLAPYFLMETDYATTMPRLIAEKYCRYFDLGLVQLPTELREARMLMVWSERNERDRLSLWLRGMVMQVVNGLLPDRMRPGRK</sequence>
<keyword evidence="4" id="KW-0804">Transcription</keyword>
<dbReference type="GO" id="GO:0003677">
    <property type="term" value="F:DNA binding"/>
    <property type="evidence" value="ECO:0007669"/>
    <property type="project" value="UniProtKB-KW"/>
</dbReference>
<dbReference type="Gene3D" id="1.10.10.10">
    <property type="entry name" value="Winged helix-like DNA-binding domain superfamily/Winged helix DNA-binding domain"/>
    <property type="match status" value="1"/>
</dbReference>
<reference evidence="6 7" key="1">
    <citation type="submission" date="2019-03" db="EMBL/GenBank/DDBJ databases">
        <title>Genomic Encyclopedia of Type Strains, Phase IV (KMG-IV): sequencing the most valuable type-strain genomes for metagenomic binning, comparative biology and taxonomic classification.</title>
        <authorList>
            <person name="Goeker M."/>
        </authorList>
    </citation>
    <scope>NUCLEOTIDE SEQUENCE [LARGE SCALE GENOMIC DNA]</scope>
    <source>
        <strain evidence="6 7">DSM 100048</strain>
    </source>
</reference>
<dbReference type="RefSeq" id="WP_132474263.1">
    <property type="nucleotide sequence ID" value="NZ_JBHRVM010000001.1"/>
</dbReference>
<evidence type="ECO:0000256" key="2">
    <source>
        <dbReference type="ARBA" id="ARBA00023015"/>
    </source>
</evidence>
<evidence type="ECO:0000256" key="3">
    <source>
        <dbReference type="ARBA" id="ARBA00023125"/>
    </source>
</evidence>
<organism evidence="6 7">
    <name type="scientific">Paracandidimonas soli</name>
    <dbReference type="NCBI Taxonomy" id="1917182"/>
    <lineage>
        <taxon>Bacteria</taxon>
        <taxon>Pseudomonadati</taxon>
        <taxon>Pseudomonadota</taxon>
        <taxon>Betaproteobacteria</taxon>
        <taxon>Burkholderiales</taxon>
        <taxon>Alcaligenaceae</taxon>
        <taxon>Paracandidimonas</taxon>
    </lineage>
</organism>
<dbReference type="SUPFAM" id="SSF46785">
    <property type="entry name" value="Winged helix' DNA-binding domain"/>
    <property type="match status" value="1"/>
</dbReference>
<evidence type="ECO:0000256" key="1">
    <source>
        <dbReference type="ARBA" id="ARBA00009437"/>
    </source>
</evidence>
<evidence type="ECO:0000313" key="7">
    <source>
        <dbReference type="Proteomes" id="UP000294692"/>
    </source>
</evidence>
<dbReference type="PANTHER" id="PTHR30118">
    <property type="entry name" value="HTH-TYPE TRANSCRIPTIONAL REGULATOR LEUO-RELATED"/>
    <property type="match status" value="1"/>
</dbReference>
<dbReference type="PANTHER" id="PTHR30118:SF15">
    <property type="entry name" value="TRANSCRIPTIONAL REGULATORY PROTEIN"/>
    <property type="match status" value="1"/>
</dbReference>
<feature type="domain" description="HTH lysR-type" evidence="5">
    <location>
        <begin position="17"/>
        <end position="72"/>
    </location>
</feature>
<dbReference type="EMBL" id="SMBX01000002">
    <property type="protein sequence ID" value="TCV01604.1"/>
    <property type="molecule type" value="Genomic_DNA"/>
</dbReference>
<dbReference type="CDD" id="cd08417">
    <property type="entry name" value="PBP2_Nitroaromatics_like"/>
    <property type="match status" value="1"/>
</dbReference>
<dbReference type="SUPFAM" id="SSF53850">
    <property type="entry name" value="Periplasmic binding protein-like II"/>
    <property type="match status" value="1"/>
</dbReference>
<dbReference type="InterPro" id="IPR050389">
    <property type="entry name" value="LysR-type_TF"/>
</dbReference>
<dbReference type="AlphaFoldDB" id="A0A4R3VD67"/>
<dbReference type="Proteomes" id="UP000294692">
    <property type="component" value="Unassembled WGS sequence"/>
</dbReference>
<dbReference type="Pfam" id="PF03466">
    <property type="entry name" value="LysR_substrate"/>
    <property type="match status" value="1"/>
</dbReference>
<dbReference type="InterPro" id="IPR000847">
    <property type="entry name" value="LysR_HTH_N"/>
</dbReference>
<keyword evidence="2" id="KW-0805">Transcription regulation</keyword>
<comment type="similarity">
    <text evidence="1">Belongs to the LysR transcriptional regulatory family.</text>
</comment>
<dbReference type="InterPro" id="IPR036388">
    <property type="entry name" value="WH-like_DNA-bd_sf"/>
</dbReference>
<dbReference type="Gene3D" id="3.40.190.10">
    <property type="entry name" value="Periplasmic binding protein-like II"/>
    <property type="match status" value="2"/>
</dbReference>
<dbReference type="InterPro" id="IPR005119">
    <property type="entry name" value="LysR_subst-bd"/>
</dbReference>
<dbReference type="GO" id="GO:0003700">
    <property type="term" value="F:DNA-binding transcription factor activity"/>
    <property type="evidence" value="ECO:0007669"/>
    <property type="project" value="InterPro"/>
</dbReference>
<accession>A0A4R3VD67</accession>
<comment type="caution">
    <text evidence="6">The sequence shown here is derived from an EMBL/GenBank/DDBJ whole genome shotgun (WGS) entry which is preliminary data.</text>
</comment>
<dbReference type="InterPro" id="IPR036390">
    <property type="entry name" value="WH_DNA-bd_sf"/>
</dbReference>
<dbReference type="InterPro" id="IPR037402">
    <property type="entry name" value="YidZ_PBP2"/>
</dbReference>
<dbReference type="PROSITE" id="PS50931">
    <property type="entry name" value="HTH_LYSR"/>
    <property type="match status" value="1"/>
</dbReference>
<proteinExistence type="inferred from homology"/>
<evidence type="ECO:0000259" key="5">
    <source>
        <dbReference type="PROSITE" id="PS50931"/>
    </source>
</evidence>
<keyword evidence="7" id="KW-1185">Reference proteome</keyword>
<dbReference type="Pfam" id="PF00126">
    <property type="entry name" value="HTH_1"/>
    <property type="match status" value="1"/>
</dbReference>
<evidence type="ECO:0000313" key="6">
    <source>
        <dbReference type="EMBL" id="TCV01604.1"/>
    </source>
</evidence>
<protein>
    <submittedName>
        <fullName evidence="6">DNA-binding transcriptional LysR family regulator</fullName>
    </submittedName>
</protein>
<gene>
    <name evidence="6" type="ORF">EV686_102317</name>
</gene>